<dbReference type="PANTHER" id="PTHR21716">
    <property type="entry name" value="TRANSMEMBRANE PROTEIN"/>
    <property type="match status" value="1"/>
</dbReference>
<keyword evidence="3 6" id="KW-0812">Transmembrane</keyword>
<evidence type="ECO:0000256" key="3">
    <source>
        <dbReference type="ARBA" id="ARBA00022692"/>
    </source>
</evidence>
<feature type="transmembrane region" description="Helical" evidence="6">
    <location>
        <begin position="247"/>
        <end position="268"/>
    </location>
</feature>
<reference evidence="7" key="1">
    <citation type="journal article" date="2024" name="Syst. Appl. Microbiol.">
        <title>First single-strain enrichments of Electrothrix cable bacteria, description of E. aestuarii sp. nov. and E. rattekaaiensis sp. nov., and proposal of a cable bacteria taxonomy following the rules of the SeqCode.</title>
        <authorList>
            <person name="Plum-Jensen L.E."/>
            <person name="Schramm A."/>
            <person name="Marshall I.P.G."/>
        </authorList>
    </citation>
    <scope>NUCLEOTIDE SEQUENCE</scope>
    <source>
        <strain evidence="7">Rat1</strain>
    </source>
</reference>
<evidence type="ECO:0000256" key="5">
    <source>
        <dbReference type="ARBA" id="ARBA00023136"/>
    </source>
</evidence>
<dbReference type="Pfam" id="PF01594">
    <property type="entry name" value="AI-2E_transport"/>
    <property type="match status" value="1"/>
</dbReference>
<accession>A0AAU8LXA3</accession>
<evidence type="ECO:0000313" key="7">
    <source>
        <dbReference type="EMBL" id="XCN73913.1"/>
    </source>
</evidence>
<dbReference type="EMBL" id="CP159373">
    <property type="protein sequence ID" value="XCN73913.1"/>
    <property type="molecule type" value="Genomic_DNA"/>
</dbReference>
<proteinExistence type="inferred from homology"/>
<feature type="transmembrane region" description="Helical" evidence="6">
    <location>
        <begin position="162"/>
        <end position="184"/>
    </location>
</feature>
<comment type="subcellular location">
    <subcellularLocation>
        <location evidence="1">Membrane</location>
        <topology evidence="1">Multi-pass membrane protein</topology>
    </subcellularLocation>
</comment>
<organism evidence="7">
    <name type="scientific">Candidatus Electrothrix aestuarii</name>
    <dbReference type="NCBI Taxonomy" id="3062594"/>
    <lineage>
        <taxon>Bacteria</taxon>
        <taxon>Pseudomonadati</taxon>
        <taxon>Thermodesulfobacteriota</taxon>
        <taxon>Desulfobulbia</taxon>
        <taxon>Desulfobulbales</taxon>
        <taxon>Desulfobulbaceae</taxon>
        <taxon>Candidatus Electrothrix</taxon>
    </lineage>
</organism>
<keyword evidence="5 6" id="KW-0472">Membrane</keyword>
<dbReference type="PANTHER" id="PTHR21716:SF4">
    <property type="entry name" value="TRANSMEMBRANE PROTEIN 245"/>
    <property type="match status" value="1"/>
</dbReference>
<evidence type="ECO:0000256" key="4">
    <source>
        <dbReference type="ARBA" id="ARBA00022989"/>
    </source>
</evidence>
<dbReference type="InterPro" id="IPR002549">
    <property type="entry name" value="AI-2E-like"/>
</dbReference>
<feature type="transmembrane region" description="Helical" evidence="6">
    <location>
        <begin position="316"/>
        <end position="344"/>
    </location>
</feature>
<dbReference type="AlphaFoldDB" id="A0AAU8LXA3"/>
<sequence>MPQQQETAYSPEDGTNSRYFTVVFLISVLLLGLVLSPFWQLLILAFLLAGIFRPIYNWLSKWVSPWMASTLTCVLIALIVFIPLTFCIGALSSEALSIYQLGRDSNVLLKMQQFIQNSKWIVHSQETLLGFGIDFQPSDITEIFSALSKDAGLFIYGKASVWAANIMSFVLQFCFLILMIYFLLIEMDRLIHFITCLSPLPEVQNSLLLKKFLDISGVILVGNGISGVFQGVMGGILFAMLGIKSPVLWTGVMAILAFLPIFGIGLVLIPASAILFLNGATGQAAITFIFYIVLSFSVEYLLKPKFVGDQVKMHTLLVFLAILGGMSVFGVLGIIYGPLIVTAFQTLSDIYLKEQRSAAKTPLITAEVAEEQAPNH</sequence>
<protein>
    <submittedName>
        <fullName evidence="7">AI-2E family transporter</fullName>
    </submittedName>
</protein>
<feature type="transmembrane region" description="Helical" evidence="6">
    <location>
        <begin position="275"/>
        <end position="296"/>
    </location>
</feature>
<dbReference type="KEGG" id="eaj:Q3M24_03920"/>
<reference evidence="7" key="2">
    <citation type="submission" date="2024-06" db="EMBL/GenBank/DDBJ databases">
        <authorList>
            <person name="Plum-Jensen L.E."/>
            <person name="Schramm A."/>
            <person name="Marshall I.P.G."/>
        </authorList>
    </citation>
    <scope>NUCLEOTIDE SEQUENCE</scope>
    <source>
        <strain evidence="7">Rat1</strain>
    </source>
</reference>
<dbReference type="GO" id="GO:0016020">
    <property type="term" value="C:membrane"/>
    <property type="evidence" value="ECO:0007669"/>
    <property type="project" value="UniProtKB-SubCell"/>
</dbReference>
<feature type="transmembrane region" description="Helical" evidence="6">
    <location>
        <begin position="218"/>
        <end position="241"/>
    </location>
</feature>
<feature type="transmembrane region" description="Helical" evidence="6">
    <location>
        <begin position="70"/>
        <end position="91"/>
    </location>
</feature>
<gene>
    <name evidence="7" type="ORF">Q3M24_03920</name>
</gene>
<keyword evidence="4 6" id="KW-1133">Transmembrane helix</keyword>
<evidence type="ECO:0000256" key="2">
    <source>
        <dbReference type="ARBA" id="ARBA00009773"/>
    </source>
</evidence>
<comment type="similarity">
    <text evidence="2">Belongs to the autoinducer-2 exporter (AI-2E) (TC 2.A.86) family.</text>
</comment>
<evidence type="ECO:0000256" key="1">
    <source>
        <dbReference type="ARBA" id="ARBA00004141"/>
    </source>
</evidence>
<evidence type="ECO:0000256" key="6">
    <source>
        <dbReference type="SAM" id="Phobius"/>
    </source>
</evidence>
<name>A0AAU8LXA3_9BACT</name>
<feature type="transmembrane region" description="Helical" evidence="6">
    <location>
        <begin position="20"/>
        <end position="49"/>
    </location>
</feature>